<dbReference type="SUPFAM" id="SSF46689">
    <property type="entry name" value="Homeodomain-like"/>
    <property type="match status" value="1"/>
</dbReference>
<sequence length="318" mass="37070">MTKQANLYLKINQFGHSRSSAMKDENNRLAYQYYPNIKSEIYLYGAHRAKVEKPWVTLRHLHHVMFEINLVLEGCQTATLDKTIYEQKACDLILIPPMRQHEYKVGSLKPLQYFVMHVQVDDPTFLHLMNEACDVFYPNGGELNLLILPDVQAIMELLQINATKISLLSKLCELMDKLERYFLKQRIERTTVVETLPIQIAKKIEALVAVQLGDEEIPGNWFEGIADTMGFSLRHCHRVFQKTYHMAPRDYLAAIRQQEAMHLLLNSDESIEWISRRVGYSNVQSFIRQFSKWTSLTPGGFRKKKATETIYLTPFELR</sequence>
<dbReference type="PROSITE" id="PS01124">
    <property type="entry name" value="HTH_ARAC_FAMILY_2"/>
    <property type="match status" value="1"/>
</dbReference>
<accession>A0A6B8RGP5</accession>
<keyword evidence="3" id="KW-0804">Transcription</keyword>
<name>A0A6B8RGP5_9BACL</name>
<reference evidence="6" key="1">
    <citation type="submission" date="2018-11" db="EMBL/GenBank/DDBJ databases">
        <title>Complete genome sequence of Paenibacillus sp. ML311-T8.</title>
        <authorList>
            <person name="Nam Y.-D."/>
            <person name="Kang J."/>
            <person name="Chung W.-H."/>
            <person name="Park Y.S."/>
        </authorList>
    </citation>
    <scope>NUCLEOTIDE SEQUENCE [LARGE SCALE GENOMIC DNA]</scope>
    <source>
        <strain evidence="6">ML311-T8</strain>
    </source>
</reference>
<protein>
    <submittedName>
        <fullName evidence="5">AraC family transcriptional regulator</fullName>
    </submittedName>
</protein>
<keyword evidence="1" id="KW-0805">Transcription regulation</keyword>
<dbReference type="InterPro" id="IPR037923">
    <property type="entry name" value="HTH-like"/>
</dbReference>
<dbReference type="Gene3D" id="1.10.10.60">
    <property type="entry name" value="Homeodomain-like"/>
    <property type="match status" value="2"/>
</dbReference>
<dbReference type="InterPro" id="IPR018060">
    <property type="entry name" value="HTH_AraC"/>
</dbReference>
<keyword evidence="2" id="KW-0238">DNA-binding</keyword>
<dbReference type="GO" id="GO:0003700">
    <property type="term" value="F:DNA-binding transcription factor activity"/>
    <property type="evidence" value="ECO:0007669"/>
    <property type="project" value="InterPro"/>
</dbReference>
<keyword evidence="6" id="KW-1185">Reference proteome</keyword>
<dbReference type="InterPro" id="IPR009057">
    <property type="entry name" value="Homeodomain-like_sf"/>
</dbReference>
<organism evidence="5 6">
    <name type="scientific">Paenibacillus psychroresistens</name>
    <dbReference type="NCBI Taxonomy" id="1778678"/>
    <lineage>
        <taxon>Bacteria</taxon>
        <taxon>Bacillati</taxon>
        <taxon>Bacillota</taxon>
        <taxon>Bacilli</taxon>
        <taxon>Bacillales</taxon>
        <taxon>Paenibacillaceae</taxon>
        <taxon>Paenibacillus</taxon>
    </lineage>
</organism>
<dbReference type="AlphaFoldDB" id="A0A6B8RGP5"/>
<evidence type="ECO:0000256" key="2">
    <source>
        <dbReference type="ARBA" id="ARBA00023125"/>
    </source>
</evidence>
<dbReference type="Proteomes" id="UP000426246">
    <property type="component" value="Chromosome"/>
</dbReference>
<gene>
    <name evidence="5" type="ORF">EHS13_10445</name>
</gene>
<dbReference type="Pfam" id="PF02311">
    <property type="entry name" value="AraC_binding"/>
    <property type="match status" value="1"/>
</dbReference>
<evidence type="ECO:0000313" key="6">
    <source>
        <dbReference type="Proteomes" id="UP000426246"/>
    </source>
</evidence>
<dbReference type="InterPro" id="IPR014710">
    <property type="entry name" value="RmlC-like_jellyroll"/>
</dbReference>
<dbReference type="InterPro" id="IPR003313">
    <property type="entry name" value="AraC-bd"/>
</dbReference>
<evidence type="ECO:0000313" key="5">
    <source>
        <dbReference type="EMBL" id="QGQ95279.1"/>
    </source>
</evidence>
<evidence type="ECO:0000256" key="1">
    <source>
        <dbReference type="ARBA" id="ARBA00023015"/>
    </source>
</evidence>
<dbReference type="EMBL" id="CP034235">
    <property type="protein sequence ID" value="QGQ95279.1"/>
    <property type="molecule type" value="Genomic_DNA"/>
</dbReference>
<evidence type="ECO:0000259" key="4">
    <source>
        <dbReference type="PROSITE" id="PS01124"/>
    </source>
</evidence>
<dbReference type="SUPFAM" id="SSF51215">
    <property type="entry name" value="Regulatory protein AraC"/>
    <property type="match status" value="1"/>
</dbReference>
<evidence type="ECO:0000256" key="3">
    <source>
        <dbReference type="ARBA" id="ARBA00023163"/>
    </source>
</evidence>
<dbReference type="Pfam" id="PF12833">
    <property type="entry name" value="HTH_18"/>
    <property type="match status" value="1"/>
</dbReference>
<dbReference type="SMART" id="SM00342">
    <property type="entry name" value="HTH_ARAC"/>
    <property type="match status" value="1"/>
</dbReference>
<dbReference type="GO" id="GO:0043565">
    <property type="term" value="F:sequence-specific DNA binding"/>
    <property type="evidence" value="ECO:0007669"/>
    <property type="project" value="InterPro"/>
</dbReference>
<feature type="domain" description="HTH araC/xylS-type" evidence="4">
    <location>
        <begin position="202"/>
        <end position="304"/>
    </location>
</feature>
<proteinExistence type="predicted"/>
<dbReference type="PANTHER" id="PTHR43280:SF28">
    <property type="entry name" value="HTH-TYPE TRANSCRIPTIONAL ACTIVATOR RHAS"/>
    <property type="match status" value="1"/>
</dbReference>
<dbReference type="KEGG" id="ppsc:EHS13_10445"/>
<dbReference type="PANTHER" id="PTHR43280">
    <property type="entry name" value="ARAC-FAMILY TRANSCRIPTIONAL REGULATOR"/>
    <property type="match status" value="1"/>
</dbReference>
<dbReference type="Gene3D" id="2.60.120.10">
    <property type="entry name" value="Jelly Rolls"/>
    <property type="match status" value="1"/>
</dbReference>